<comment type="caution">
    <text evidence="2">The sequence shown here is derived from an EMBL/GenBank/DDBJ whole genome shotgun (WGS) entry which is preliminary data.</text>
</comment>
<proteinExistence type="predicted"/>
<accession>A0A9D5D6X2</accession>
<reference evidence="2" key="1">
    <citation type="submission" date="2021-03" db="EMBL/GenBank/DDBJ databases">
        <authorList>
            <person name="Li Z."/>
            <person name="Yang C."/>
        </authorList>
    </citation>
    <scope>NUCLEOTIDE SEQUENCE</scope>
    <source>
        <strain evidence="2">Dzin_1.0</strain>
        <tissue evidence="2">Leaf</tissue>
    </source>
</reference>
<keyword evidence="3" id="KW-1185">Reference proteome</keyword>
<dbReference type="Proteomes" id="UP001085076">
    <property type="component" value="Miscellaneous, Linkage group lg01"/>
</dbReference>
<evidence type="ECO:0000313" key="2">
    <source>
        <dbReference type="EMBL" id="KAJ0985629.1"/>
    </source>
</evidence>
<evidence type="ECO:0000256" key="1">
    <source>
        <dbReference type="SAM" id="MobiDB-lite"/>
    </source>
</evidence>
<sequence length="85" mass="9652">MVAKPLSPLLDPAREPTNKPLTREGQGSSYRCRRARPILGIYYTEEVSRVMAMLRAELELNFLSLALTTWPASLFDFMMFDLGSI</sequence>
<name>A0A9D5D6X2_9LILI</name>
<gene>
    <name evidence="2" type="ORF">J5N97_003985</name>
</gene>
<dbReference type="AlphaFoldDB" id="A0A9D5D6X2"/>
<evidence type="ECO:0000313" key="3">
    <source>
        <dbReference type="Proteomes" id="UP001085076"/>
    </source>
</evidence>
<dbReference type="EMBL" id="JAGGNH010000001">
    <property type="protein sequence ID" value="KAJ0985629.1"/>
    <property type="molecule type" value="Genomic_DNA"/>
</dbReference>
<organism evidence="2 3">
    <name type="scientific">Dioscorea zingiberensis</name>
    <dbReference type="NCBI Taxonomy" id="325984"/>
    <lineage>
        <taxon>Eukaryota</taxon>
        <taxon>Viridiplantae</taxon>
        <taxon>Streptophyta</taxon>
        <taxon>Embryophyta</taxon>
        <taxon>Tracheophyta</taxon>
        <taxon>Spermatophyta</taxon>
        <taxon>Magnoliopsida</taxon>
        <taxon>Liliopsida</taxon>
        <taxon>Dioscoreales</taxon>
        <taxon>Dioscoreaceae</taxon>
        <taxon>Dioscorea</taxon>
    </lineage>
</organism>
<feature type="region of interest" description="Disordered" evidence="1">
    <location>
        <begin position="1"/>
        <end position="29"/>
    </location>
</feature>
<protein>
    <submittedName>
        <fullName evidence="2">Uncharacterized protein</fullName>
    </submittedName>
</protein>
<reference evidence="2" key="2">
    <citation type="journal article" date="2022" name="Hortic Res">
        <title>The genome of Dioscorea zingiberensis sheds light on the biosynthesis, origin and evolution of the medicinally important diosgenin saponins.</title>
        <authorList>
            <person name="Li Y."/>
            <person name="Tan C."/>
            <person name="Li Z."/>
            <person name="Guo J."/>
            <person name="Li S."/>
            <person name="Chen X."/>
            <person name="Wang C."/>
            <person name="Dai X."/>
            <person name="Yang H."/>
            <person name="Song W."/>
            <person name="Hou L."/>
            <person name="Xu J."/>
            <person name="Tong Z."/>
            <person name="Xu A."/>
            <person name="Yuan X."/>
            <person name="Wang W."/>
            <person name="Yang Q."/>
            <person name="Chen L."/>
            <person name="Sun Z."/>
            <person name="Wang K."/>
            <person name="Pan B."/>
            <person name="Chen J."/>
            <person name="Bao Y."/>
            <person name="Liu F."/>
            <person name="Qi X."/>
            <person name="Gang D.R."/>
            <person name="Wen J."/>
            <person name="Li J."/>
        </authorList>
    </citation>
    <scope>NUCLEOTIDE SEQUENCE</scope>
    <source>
        <strain evidence="2">Dzin_1.0</strain>
    </source>
</reference>